<protein>
    <submittedName>
        <fullName evidence="5">Leucine-rich repeat-containing protein 28-like</fullName>
    </submittedName>
</protein>
<accession>A0A6P8HLK9</accession>
<dbReference type="RefSeq" id="XP_031553505.1">
    <property type="nucleotide sequence ID" value="XM_031697645.1"/>
</dbReference>
<dbReference type="PANTHER" id="PTHR48051">
    <property type="match status" value="1"/>
</dbReference>
<dbReference type="AlphaFoldDB" id="A0A6P8HLK9"/>
<dbReference type="InterPro" id="IPR055414">
    <property type="entry name" value="LRR_R13L4/SHOC2-like"/>
</dbReference>
<dbReference type="PANTHER" id="PTHR48051:SF12">
    <property type="entry name" value="LEUCINE-RICH REPEAT-CONTAINING PROTEIN 28"/>
    <property type="match status" value="1"/>
</dbReference>
<dbReference type="Proteomes" id="UP000515163">
    <property type="component" value="Unplaced"/>
</dbReference>
<dbReference type="PROSITE" id="PS51450">
    <property type="entry name" value="LRR"/>
    <property type="match status" value="1"/>
</dbReference>
<dbReference type="Pfam" id="PF23598">
    <property type="entry name" value="LRR_14"/>
    <property type="match status" value="1"/>
</dbReference>
<keyword evidence="2" id="KW-0677">Repeat</keyword>
<dbReference type="InterPro" id="IPR032675">
    <property type="entry name" value="LRR_dom_sf"/>
</dbReference>
<evidence type="ECO:0000256" key="2">
    <source>
        <dbReference type="ARBA" id="ARBA00022737"/>
    </source>
</evidence>
<dbReference type="GO" id="GO:0005737">
    <property type="term" value="C:cytoplasm"/>
    <property type="evidence" value="ECO:0007669"/>
    <property type="project" value="TreeGrafter"/>
</dbReference>
<reference evidence="5" key="1">
    <citation type="submission" date="2025-08" db="UniProtKB">
        <authorList>
            <consortium name="RefSeq"/>
        </authorList>
    </citation>
    <scope>IDENTIFICATION</scope>
</reference>
<evidence type="ECO:0000259" key="3">
    <source>
        <dbReference type="Pfam" id="PF23598"/>
    </source>
</evidence>
<evidence type="ECO:0000313" key="4">
    <source>
        <dbReference type="Proteomes" id="UP000515163"/>
    </source>
</evidence>
<dbReference type="InterPro" id="IPR050216">
    <property type="entry name" value="LRR_domain-containing"/>
</dbReference>
<dbReference type="GeneID" id="116290574"/>
<dbReference type="SUPFAM" id="SSF52058">
    <property type="entry name" value="L domain-like"/>
    <property type="match status" value="1"/>
</dbReference>
<dbReference type="SMART" id="SM00369">
    <property type="entry name" value="LRR_TYP"/>
    <property type="match status" value="5"/>
</dbReference>
<evidence type="ECO:0000313" key="5">
    <source>
        <dbReference type="RefSeq" id="XP_031553505.1"/>
    </source>
</evidence>
<dbReference type="InterPro" id="IPR001611">
    <property type="entry name" value="Leu-rich_rpt"/>
</dbReference>
<feature type="domain" description="Disease resistance R13L4/SHOC-2-like LRR" evidence="3">
    <location>
        <begin position="108"/>
        <end position="212"/>
    </location>
</feature>
<dbReference type="SMART" id="SM00364">
    <property type="entry name" value="LRR_BAC"/>
    <property type="match status" value="5"/>
</dbReference>
<dbReference type="InterPro" id="IPR003591">
    <property type="entry name" value="Leu-rich_rpt_typical-subtyp"/>
</dbReference>
<dbReference type="InParanoid" id="A0A6P8HLK9"/>
<dbReference type="OrthoDB" id="2021138at2759"/>
<name>A0A6P8HLK9_ACTTE</name>
<dbReference type="Gene3D" id="3.80.10.10">
    <property type="entry name" value="Ribonuclease Inhibitor"/>
    <property type="match status" value="1"/>
</dbReference>
<keyword evidence="4" id="KW-1185">Reference proteome</keyword>
<gene>
    <name evidence="5" type="primary">LOC116290574</name>
</gene>
<dbReference type="KEGG" id="aten:116290574"/>
<keyword evidence="1" id="KW-0433">Leucine-rich repeat</keyword>
<organism evidence="4 5">
    <name type="scientific">Actinia tenebrosa</name>
    <name type="common">Australian red waratah sea anemone</name>
    <dbReference type="NCBI Taxonomy" id="6105"/>
    <lineage>
        <taxon>Eukaryota</taxon>
        <taxon>Metazoa</taxon>
        <taxon>Cnidaria</taxon>
        <taxon>Anthozoa</taxon>
        <taxon>Hexacorallia</taxon>
        <taxon>Actiniaria</taxon>
        <taxon>Actiniidae</taxon>
        <taxon>Actinia</taxon>
    </lineage>
</organism>
<sequence length="333" mass="37823">MSCFLVSGEVEEIIQQAKTKSYKNLYLNYQHLSELPSGLLQLDKAEKLYLKYNILKKLPSDIYRLESLVELYLHSNDLQELPEEIGFLPCLKSLNVSNNFLKAIPATIGHLKKLEYLHLANNQLSLLCETLGNLHSLRVLDVMNNNLTRLPWQLCYCHKLENLSFDNNRIDRIPRQLMNLEHLKELSGSNNRLESLPQDLDHLLSLESLLLDSNVNLCALPGTLLKIPYLSTLGINSCGQPADDKTKGADSFSYFHGTQFFGNSEQNVLPLVELSLRATHKLVQSRSLPTPSFPLPANIVAVQAKINYCRCHRRREANSDIQGTPLRRHVGLR</sequence>
<proteinExistence type="predicted"/>
<evidence type="ECO:0000256" key="1">
    <source>
        <dbReference type="ARBA" id="ARBA00022614"/>
    </source>
</evidence>